<dbReference type="CDD" id="cd05374">
    <property type="entry name" value="17beta-HSD-like_SDR_c"/>
    <property type="match status" value="1"/>
</dbReference>
<proteinExistence type="inferred from homology"/>
<organism evidence="5 6">
    <name type="scientific">Actimicrobium antarcticum</name>
    <dbReference type="NCBI Taxonomy" id="1051899"/>
    <lineage>
        <taxon>Bacteria</taxon>
        <taxon>Pseudomonadati</taxon>
        <taxon>Pseudomonadota</taxon>
        <taxon>Betaproteobacteria</taxon>
        <taxon>Burkholderiales</taxon>
        <taxon>Oxalobacteraceae</taxon>
        <taxon>Actimicrobium</taxon>
    </lineage>
</organism>
<feature type="domain" description="Ketoreductase" evidence="4">
    <location>
        <begin position="17"/>
        <end position="191"/>
    </location>
</feature>
<dbReference type="PRINTS" id="PR00080">
    <property type="entry name" value="SDRFAMILY"/>
</dbReference>
<dbReference type="PANTHER" id="PTHR43976:SF16">
    <property type="entry name" value="SHORT-CHAIN DEHYDROGENASE_REDUCTASE FAMILY PROTEIN"/>
    <property type="match status" value="1"/>
</dbReference>
<protein>
    <submittedName>
        <fullName evidence="5">Oxidoreductase</fullName>
    </submittedName>
</protein>
<name>A0ABP7TTX9_9BURK</name>
<dbReference type="EMBL" id="BAAAZE010000013">
    <property type="protein sequence ID" value="GAA4030967.1"/>
    <property type="molecule type" value="Genomic_DNA"/>
</dbReference>
<accession>A0ABP7TTX9</accession>
<dbReference type="Gene3D" id="3.40.50.720">
    <property type="entry name" value="NAD(P)-binding Rossmann-like Domain"/>
    <property type="match status" value="1"/>
</dbReference>
<dbReference type="PANTHER" id="PTHR43976">
    <property type="entry name" value="SHORT CHAIN DEHYDROGENASE"/>
    <property type="match status" value="1"/>
</dbReference>
<dbReference type="RefSeq" id="WP_344764757.1">
    <property type="nucleotide sequence ID" value="NZ_BAAAZE010000013.1"/>
</dbReference>
<comment type="similarity">
    <text evidence="1 3">Belongs to the short-chain dehydrogenases/reductases (SDR) family.</text>
</comment>
<dbReference type="SUPFAM" id="SSF51735">
    <property type="entry name" value="NAD(P)-binding Rossmann-fold domains"/>
    <property type="match status" value="1"/>
</dbReference>
<evidence type="ECO:0000256" key="3">
    <source>
        <dbReference type="RuleBase" id="RU000363"/>
    </source>
</evidence>
<dbReference type="PRINTS" id="PR00081">
    <property type="entry name" value="GDHRDH"/>
</dbReference>
<dbReference type="NCBIfam" id="NF004824">
    <property type="entry name" value="PRK06180.1"/>
    <property type="match status" value="1"/>
</dbReference>
<gene>
    <name evidence="5" type="ORF">GCM10022212_31830</name>
</gene>
<evidence type="ECO:0000313" key="5">
    <source>
        <dbReference type="EMBL" id="GAA4030967.1"/>
    </source>
</evidence>
<keyword evidence="6" id="KW-1185">Reference proteome</keyword>
<evidence type="ECO:0000256" key="2">
    <source>
        <dbReference type="ARBA" id="ARBA00023002"/>
    </source>
</evidence>
<keyword evidence="2" id="KW-0560">Oxidoreductase</keyword>
<dbReference type="InterPro" id="IPR057326">
    <property type="entry name" value="KR_dom"/>
</dbReference>
<dbReference type="InterPro" id="IPR002347">
    <property type="entry name" value="SDR_fam"/>
</dbReference>
<dbReference type="Pfam" id="PF00106">
    <property type="entry name" value="adh_short"/>
    <property type="match status" value="1"/>
</dbReference>
<evidence type="ECO:0000259" key="4">
    <source>
        <dbReference type="SMART" id="SM00822"/>
    </source>
</evidence>
<evidence type="ECO:0000256" key="1">
    <source>
        <dbReference type="ARBA" id="ARBA00006484"/>
    </source>
</evidence>
<evidence type="ECO:0000313" key="6">
    <source>
        <dbReference type="Proteomes" id="UP001501353"/>
    </source>
</evidence>
<comment type="caution">
    <text evidence="5">The sequence shown here is derived from an EMBL/GenBank/DDBJ whole genome shotgun (WGS) entry which is preliminary data.</text>
</comment>
<dbReference type="Proteomes" id="UP001501353">
    <property type="component" value="Unassembled WGS sequence"/>
</dbReference>
<dbReference type="SMART" id="SM00822">
    <property type="entry name" value="PKS_KR"/>
    <property type="match status" value="1"/>
</dbReference>
<dbReference type="InterPro" id="IPR036291">
    <property type="entry name" value="NAD(P)-bd_dom_sf"/>
</dbReference>
<sequence>MVTRTNGAAVDAVNDKPVWFITGCSTGFGRELAIQALEQGYRTVVTARKPDEIKDLAALGEALVLQLDVTDQKQVDAAVAAAIEQFGRIDVLVNNAGIGYFAAVEESDEEQVRRMFEINVFGVSRMIHAVLPSMRHNRSGFIVNLSSIGGLRAFPAVGYYNATKFAVEGLSEALWQEVEPLGIRVMLVEPSGFRTDWAGRSANEVKQPIADYAETAGAWRAQVRKASGHQPGDPKRAAHAIINAVLAAKPPHRLPLGNAAFEGAMSKLDELRKEFAEWETVSRGADFPKE</sequence>
<dbReference type="NCBIfam" id="NF006114">
    <property type="entry name" value="PRK08263.1"/>
    <property type="match status" value="1"/>
</dbReference>
<dbReference type="InterPro" id="IPR051911">
    <property type="entry name" value="SDR_oxidoreductase"/>
</dbReference>
<reference evidence="6" key="1">
    <citation type="journal article" date="2019" name="Int. J. Syst. Evol. Microbiol.">
        <title>The Global Catalogue of Microorganisms (GCM) 10K type strain sequencing project: providing services to taxonomists for standard genome sequencing and annotation.</title>
        <authorList>
            <consortium name="The Broad Institute Genomics Platform"/>
            <consortium name="The Broad Institute Genome Sequencing Center for Infectious Disease"/>
            <person name="Wu L."/>
            <person name="Ma J."/>
        </authorList>
    </citation>
    <scope>NUCLEOTIDE SEQUENCE [LARGE SCALE GENOMIC DNA]</scope>
    <source>
        <strain evidence="6">JCM 16673</strain>
    </source>
</reference>